<dbReference type="GO" id="GO:0003735">
    <property type="term" value="F:structural constituent of ribosome"/>
    <property type="evidence" value="ECO:0007669"/>
    <property type="project" value="InterPro"/>
</dbReference>
<evidence type="ECO:0000259" key="6">
    <source>
        <dbReference type="Pfam" id="PF00327"/>
    </source>
</evidence>
<dbReference type="InterPro" id="IPR036919">
    <property type="entry name" value="Ribo_uL30_ferredoxin-like_sf"/>
</dbReference>
<proteinExistence type="inferred from homology"/>
<keyword evidence="4" id="KW-0687">Ribonucleoprotein</keyword>
<sequence length="66" mass="7711">MGEKKLRVRQIRSSIDVNKRHKQTLEALGLGRIGKERIHRDTPQIRGMIKQVSYLIEVEEIEEGNE</sequence>
<evidence type="ECO:0000256" key="4">
    <source>
        <dbReference type="ARBA" id="ARBA00023274"/>
    </source>
</evidence>
<dbReference type="PANTHER" id="PTHR15892">
    <property type="entry name" value="MITOCHONDRIAL RIBOSOMAL PROTEIN L30"/>
    <property type="match status" value="1"/>
</dbReference>
<name>A0A7C5I4I5_UNCW3</name>
<organism evidence="7">
    <name type="scientific">candidate division WOR-3 bacterium</name>
    <dbReference type="NCBI Taxonomy" id="2052148"/>
    <lineage>
        <taxon>Bacteria</taxon>
        <taxon>Bacteria division WOR-3</taxon>
    </lineage>
</organism>
<dbReference type="Gene3D" id="3.30.1390.20">
    <property type="entry name" value="Ribosomal protein L30, ferredoxin-like fold domain"/>
    <property type="match status" value="1"/>
</dbReference>
<dbReference type="InterPro" id="IPR005996">
    <property type="entry name" value="Ribosomal_uL30_bac-type"/>
</dbReference>
<accession>A0A7C5I4I5</accession>
<dbReference type="HAMAP" id="MF_01371_B">
    <property type="entry name" value="Ribosomal_uL30_B"/>
    <property type="match status" value="1"/>
</dbReference>
<dbReference type="PANTHER" id="PTHR15892:SF2">
    <property type="entry name" value="LARGE RIBOSOMAL SUBUNIT PROTEIN UL30M"/>
    <property type="match status" value="1"/>
</dbReference>
<gene>
    <name evidence="7" type="ORF">ENL41_01705</name>
</gene>
<reference evidence="7" key="1">
    <citation type="journal article" date="2020" name="mSystems">
        <title>Genome- and Community-Level Interaction Insights into Carbon Utilization and Element Cycling Functions of Hydrothermarchaeota in Hydrothermal Sediment.</title>
        <authorList>
            <person name="Zhou Z."/>
            <person name="Liu Y."/>
            <person name="Xu W."/>
            <person name="Pan J."/>
            <person name="Luo Z.H."/>
            <person name="Li M."/>
        </authorList>
    </citation>
    <scope>NUCLEOTIDE SEQUENCE [LARGE SCALE GENOMIC DNA]</scope>
    <source>
        <strain evidence="7">HyVt-94</strain>
    </source>
</reference>
<evidence type="ECO:0000256" key="2">
    <source>
        <dbReference type="ARBA" id="ARBA00011838"/>
    </source>
</evidence>
<dbReference type="NCBIfam" id="TIGR01308">
    <property type="entry name" value="rpmD_bact"/>
    <property type="match status" value="1"/>
</dbReference>
<dbReference type="SUPFAM" id="SSF55129">
    <property type="entry name" value="Ribosomal protein L30p/L7e"/>
    <property type="match status" value="1"/>
</dbReference>
<evidence type="ECO:0000313" key="7">
    <source>
        <dbReference type="EMBL" id="HHF58122.1"/>
    </source>
</evidence>
<evidence type="ECO:0000256" key="5">
    <source>
        <dbReference type="ARBA" id="ARBA00035492"/>
    </source>
</evidence>
<dbReference type="Pfam" id="PF00327">
    <property type="entry name" value="Ribosomal_L30"/>
    <property type="match status" value="1"/>
</dbReference>
<feature type="domain" description="Large ribosomal subunit protein uL30-like ferredoxin-like fold" evidence="6">
    <location>
        <begin position="6"/>
        <end position="56"/>
    </location>
</feature>
<keyword evidence="3 7" id="KW-0689">Ribosomal protein</keyword>
<evidence type="ECO:0000256" key="1">
    <source>
        <dbReference type="ARBA" id="ARBA00007594"/>
    </source>
</evidence>
<dbReference type="GO" id="GO:0022625">
    <property type="term" value="C:cytosolic large ribosomal subunit"/>
    <property type="evidence" value="ECO:0007669"/>
    <property type="project" value="TreeGrafter"/>
</dbReference>
<dbReference type="InterPro" id="IPR016082">
    <property type="entry name" value="Ribosomal_uL30_ferredoxin-like"/>
</dbReference>
<comment type="caution">
    <text evidence="7">The sequence shown here is derived from an EMBL/GenBank/DDBJ whole genome shotgun (WGS) entry which is preliminary data.</text>
</comment>
<dbReference type="GO" id="GO:0006412">
    <property type="term" value="P:translation"/>
    <property type="evidence" value="ECO:0007669"/>
    <property type="project" value="InterPro"/>
</dbReference>
<evidence type="ECO:0000256" key="3">
    <source>
        <dbReference type="ARBA" id="ARBA00022980"/>
    </source>
</evidence>
<dbReference type="AlphaFoldDB" id="A0A7C5I4I5"/>
<dbReference type="CDD" id="cd01658">
    <property type="entry name" value="Ribosomal_L30"/>
    <property type="match status" value="1"/>
</dbReference>
<dbReference type="PIRSF" id="PIRSF002211">
    <property type="entry name" value="Ribosomal_L30_bac-type"/>
    <property type="match status" value="1"/>
</dbReference>
<comment type="subunit">
    <text evidence="2">Part of the 50S ribosomal subunit.</text>
</comment>
<dbReference type="EMBL" id="DRTV01000121">
    <property type="protein sequence ID" value="HHF58122.1"/>
    <property type="molecule type" value="Genomic_DNA"/>
</dbReference>
<dbReference type="Proteomes" id="UP000886014">
    <property type="component" value="Unassembled WGS sequence"/>
</dbReference>
<comment type="similarity">
    <text evidence="1">Belongs to the universal ribosomal protein uL30 family.</text>
</comment>
<protein>
    <recommendedName>
        <fullName evidence="5">50S ribosomal protein L30</fullName>
    </recommendedName>
</protein>